<reference evidence="2 3" key="1">
    <citation type="submission" date="2022-01" db="EMBL/GenBank/DDBJ databases">
        <title>Maritalea mediterranea sp. nov., isolated from marine plastic residues from the Malva-rosa beach (Valencia, Spain).</title>
        <authorList>
            <person name="Vidal-Verdu A."/>
            <person name="Molina-Menor E."/>
            <person name="Pascual J."/>
            <person name="Pereto J."/>
            <person name="Porcar M."/>
        </authorList>
    </citation>
    <scope>NUCLEOTIDE SEQUENCE [LARGE SCALE GENOMIC DNA]</scope>
    <source>
        <strain evidence="2 3">P4.10X</strain>
    </source>
</reference>
<dbReference type="RefSeq" id="WP_236114557.1">
    <property type="nucleotide sequence ID" value="NZ_JAKGTI010000002.1"/>
</dbReference>
<dbReference type="Gene3D" id="3.90.1200.10">
    <property type="match status" value="1"/>
</dbReference>
<dbReference type="InterPro" id="IPR051678">
    <property type="entry name" value="AGP_Transferase"/>
</dbReference>
<dbReference type="Gene3D" id="3.30.200.20">
    <property type="entry name" value="Phosphorylase Kinase, domain 1"/>
    <property type="match status" value="1"/>
</dbReference>
<evidence type="ECO:0000313" key="3">
    <source>
        <dbReference type="Proteomes" id="UP001201217"/>
    </source>
</evidence>
<dbReference type="CDD" id="cd05155">
    <property type="entry name" value="APH_ChoK_like_1"/>
    <property type="match status" value="1"/>
</dbReference>
<dbReference type="InterPro" id="IPR011009">
    <property type="entry name" value="Kinase-like_dom_sf"/>
</dbReference>
<accession>A0ABS9E7Z9</accession>
<protein>
    <submittedName>
        <fullName evidence="2">Aminoglycoside phosphotransferase family protein</fullName>
    </submittedName>
</protein>
<keyword evidence="3" id="KW-1185">Reference proteome</keyword>
<dbReference type="Pfam" id="PF01636">
    <property type="entry name" value="APH"/>
    <property type="match status" value="1"/>
</dbReference>
<name>A0ABS9E7Z9_9HYPH</name>
<dbReference type="Proteomes" id="UP001201217">
    <property type="component" value="Unassembled WGS sequence"/>
</dbReference>
<dbReference type="SUPFAM" id="SSF56112">
    <property type="entry name" value="Protein kinase-like (PK-like)"/>
    <property type="match status" value="1"/>
</dbReference>
<gene>
    <name evidence="2" type="ORF">L1I42_10910</name>
</gene>
<evidence type="ECO:0000259" key="1">
    <source>
        <dbReference type="Pfam" id="PF01636"/>
    </source>
</evidence>
<evidence type="ECO:0000313" key="2">
    <source>
        <dbReference type="EMBL" id="MCF4098996.1"/>
    </source>
</evidence>
<feature type="domain" description="Aminoglycoside phosphotransferase" evidence="1">
    <location>
        <begin position="30"/>
        <end position="255"/>
    </location>
</feature>
<dbReference type="PANTHER" id="PTHR21310:SF42">
    <property type="entry name" value="BIFUNCTIONAL AAC_APH"/>
    <property type="match status" value="1"/>
</dbReference>
<dbReference type="EMBL" id="JAKGTI010000002">
    <property type="protein sequence ID" value="MCF4098996.1"/>
    <property type="molecule type" value="Genomic_DNA"/>
</dbReference>
<organism evidence="2 3">
    <name type="scientific">Maritalea mediterranea</name>
    <dbReference type="NCBI Taxonomy" id="2909667"/>
    <lineage>
        <taxon>Bacteria</taxon>
        <taxon>Pseudomonadati</taxon>
        <taxon>Pseudomonadota</taxon>
        <taxon>Alphaproteobacteria</taxon>
        <taxon>Hyphomicrobiales</taxon>
        <taxon>Devosiaceae</taxon>
        <taxon>Maritalea</taxon>
    </lineage>
</organism>
<comment type="caution">
    <text evidence="2">The sequence shown here is derived from an EMBL/GenBank/DDBJ whole genome shotgun (WGS) entry which is preliminary data.</text>
</comment>
<dbReference type="InterPro" id="IPR002575">
    <property type="entry name" value="Aminoglycoside_PTrfase"/>
</dbReference>
<sequence>MNIDASLVQHLIERQFPGLSHLPVRPVSKQGWDNRTFRLGNNLAVRLPSEAGYAAAVKKEATALAALGPYLPVDIPKVYALGEPSEVYPLPWSIRHWLDGETLENAPPSDRTRFATQLATILIALRTAAPDNALGAGEHSFHRGCHPNIYEDRVIKSLNILNDQVDANACWQIWQITTQSQWLEAPVWIHGDIAVGNILMSKDQITALIDFGTCGVGDPACDYAIAWTYFNADERPHFKETLHIDEDTWHRAKAWALWKALVTLAGLSSPDENGVQAKALAEVLNEAK</sequence>
<dbReference type="PANTHER" id="PTHR21310">
    <property type="entry name" value="AMINOGLYCOSIDE PHOSPHOTRANSFERASE-RELATED-RELATED"/>
    <property type="match status" value="1"/>
</dbReference>
<proteinExistence type="predicted"/>